<dbReference type="AlphaFoldDB" id="A0A2W1BLR7"/>
<evidence type="ECO:0000313" key="1">
    <source>
        <dbReference type="EMBL" id="PZC74605.1"/>
    </source>
</evidence>
<protein>
    <recommendedName>
        <fullName evidence="3">Roadblock/LAMTOR2 domain-containing protein</fullName>
    </recommendedName>
</protein>
<dbReference type="EMBL" id="KZ150038">
    <property type="protein sequence ID" value="PZC74605.1"/>
    <property type="molecule type" value="Genomic_DNA"/>
</dbReference>
<organism evidence="1 2">
    <name type="scientific">Helicoverpa armigera</name>
    <name type="common">Cotton bollworm</name>
    <name type="synonym">Heliothis armigera</name>
    <dbReference type="NCBI Taxonomy" id="29058"/>
    <lineage>
        <taxon>Eukaryota</taxon>
        <taxon>Metazoa</taxon>
        <taxon>Ecdysozoa</taxon>
        <taxon>Arthropoda</taxon>
        <taxon>Hexapoda</taxon>
        <taxon>Insecta</taxon>
        <taxon>Pterygota</taxon>
        <taxon>Neoptera</taxon>
        <taxon>Endopterygota</taxon>
        <taxon>Lepidoptera</taxon>
        <taxon>Glossata</taxon>
        <taxon>Ditrysia</taxon>
        <taxon>Noctuoidea</taxon>
        <taxon>Noctuidae</taxon>
        <taxon>Heliothinae</taxon>
        <taxon>Helicoverpa</taxon>
    </lineage>
</organism>
<sequence length="124" mass="14664">MPRRLFRKFRRREWPKEFSQVTTDTIDRIELNLNVIGLMYFREDEPIMHTMPRIEEVVLASQLPSLGRQIRNSIKEVDIMDDLVAYRIVTKSNELLVASDAEFSACVLQKLKPSEKEDPHKHMH</sequence>
<keyword evidence="2" id="KW-1185">Reference proteome</keyword>
<reference evidence="1 2" key="1">
    <citation type="journal article" date="2017" name="BMC Biol.">
        <title>Genomic innovations, transcriptional plasticity and gene loss underlying the evolution and divergence of two highly polyphagous and invasive Helicoverpa pest species.</title>
        <authorList>
            <person name="Pearce S.L."/>
            <person name="Clarke D.F."/>
            <person name="East P.D."/>
            <person name="Elfekih S."/>
            <person name="Gordon K.H."/>
            <person name="Jermiin L.S."/>
            <person name="McGaughran A."/>
            <person name="Oakeshott J.G."/>
            <person name="Papanikolaou A."/>
            <person name="Perera O.P."/>
            <person name="Rane R.V."/>
            <person name="Richards S."/>
            <person name="Tay W.T."/>
            <person name="Walsh T.K."/>
            <person name="Anderson A."/>
            <person name="Anderson C.J."/>
            <person name="Asgari S."/>
            <person name="Board P.G."/>
            <person name="Bretschneider A."/>
            <person name="Campbell P.M."/>
            <person name="Chertemps T."/>
            <person name="Christeller J.T."/>
            <person name="Coppin C.W."/>
            <person name="Downes S.J."/>
            <person name="Duan G."/>
            <person name="Farnsworth C.A."/>
            <person name="Good R.T."/>
            <person name="Han L.B."/>
            <person name="Han Y.C."/>
            <person name="Hatje K."/>
            <person name="Horne I."/>
            <person name="Huang Y.P."/>
            <person name="Hughes D.S."/>
            <person name="Jacquin-Joly E."/>
            <person name="James W."/>
            <person name="Jhangiani S."/>
            <person name="Kollmar M."/>
            <person name="Kuwar S.S."/>
            <person name="Li S."/>
            <person name="Liu N.Y."/>
            <person name="Maibeche M.T."/>
            <person name="Miller J.R."/>
            <person name="Montagne N."/>
            <person name="Perry T."/>
            <person name="Qu J."/>
            <person name="Song S.V."/>
            <person name="Sutton G.G."/>
            <person name="Vogel H."/>
            <person name="Walenz B.P."/>
            <person name="Xu W."/>
            <person name="Zhang H.J."/>
            <person name="Zou Z."/>
            <person name="Batterham P."/>
            <person name="Edwards O.R."/>
            <person name="Feyereisen R."/>
            <person name="Gibbs R.A."/>
            <person name="Heckel D.G."/>
            <person name="McGrath A."/>
            <person name="Robin C."/>
            <person name="Scherer S.E."/>
            <person name="Worley K.C."/>
            <person name="Wu Y.D."/>
        </authorList>
    </citation>
    <scope>NUCLEOTIDE SEQUENCE [LARGE SCALE GENOMIC DNA]</scope>
    <source>
        <strain evidence="1">Harm_GR_Male_#8</strain>
        <tissue evidence="1">Whole organism</tissue>
    </source>
</reference>
<evidence type="ECO:0008006" key="3">
    <source>
        <dbReference type="Google" id="ProtNLM"/>
    </source>
</evidence>
<evidence type="ECO:0000313" key="2">
    <source>
        <dbReference type="Proteomes" id="UP000249218"/>
    </source>
</evidence>
<accession>A0A2W1BLR7</accession>
<dbReference type="Gene3D" id="3.30.450.30">
    <property type="entry name" value="Dynein light chain 2a, cytoplasmic"/>
    <property type="match status" value="1"/>
</dbReference>
<proteinExistence type="predicted"/>
<gene>
    <name evidence="1" type="primary">HaOG207623</name>
    <name evidence="1" type="ORF">B5X24_HaOG207623</name>
</gene>
<name>A0A2W1BLR7_HELAM</name>
<dbReference type="Proteomes" id="UP000249218">
    <property type="component" value="Unassembled WGS sequence"/>
</dbReference>
<dbReference type="SUPFAM" id="SSF103196">
    <property type="entry name" value="Roadblock/LC7 domain"/>
    <property type="match status" value="1"/>
</dbReference>